<feature type="transmembrane region" description="Helical" evidence="1">
    <location>
        <begin position="570"/>
        <end position="596"/>
    </location>
</feature>
<dbReference type="EMBL" id="CAJPEV010002821">
    <property type="protein sequence ID" value="CAG0898138.1"/>
    <property type="molecule type" value="Genomic_DNA"/>
</dbReference>
<keyword evidence="1" id="KW-0472">Membrane</keyword>
<protein>
    <recommendedName>
        <fullName evidence="4">Gustatory receptor</fullName>
    </recommendedName>
</protein>
<dbReference type="Proteomes" id="UP000677054">
    <property type="component" value="Unassembled WGS sequence"/>
</dbReference>
<keyword evidence="3" id="KW-1185">Reference proteome</keyword>
<gene>
    <name evidence="2" type="ORF">DSTB1V02_LOCUS10154</name>
</gene>
<dbReference type="AlphaFoldDB" id="A0A7R9FPK8"/>
<evidence type="ECO:0008006" key="4">
    <source>
        <dbReference type="Google" id="ProtNLM"/>
    </source>
</evidence>
<reference evidence="2" key="1">
    <citation type="submission" date="2020-11" db="EMBL/GenBank/DDBJ databases">
        <authorList>
            <person name="Tran Van P."/>
        </authorList>
    </citation>
    <scope>NUCLEOTIDE SEQUENCE</scope>
</reference>
<sequence>MKGGAPKQQDGRDGQEIQSTPVTMEGSAKDLLSVLALAGFGAFFPPGWISGWGRLYCLLLILVDLSLLGLQAQMAYDQFKLQDALMGLMTSGLDLSFCIVLFALAVLDARMQWRFPVLLGLLDALEKAPIPQPPFCANPESSLGHATHLEAPFPTCTKQGLMVSQRELRKFLALIVSLGFVLYTFVFVFHIIDANQNRGWSILAMVAYVHTYVRFTCFPDIFFIYGCRLSTLSLRTVNSSLRNLKLPSREAHEGSKEILKRFDAVKAFVLEVSDLFTGYRLLNTLFLIVFVTLALFKQLDDAYGYAFHSSLSRVLFGLLMLHAVTSFAQEVNLELEIFVSEYQIQPVEFTAGTVFKVDRSLFTSGGDERWSIETCGRHKGRSNIQSLPVTMEGSAKDLLMKALTVAGFGAFFPLGCINGWGRLYCLLLTLVDVSLNGLTMSMLYLQFQVQDGFGMMIRGLELGFVVVIFALVLVDARMQWRFPALLEHLTVLEHVPPTSFQPLTNPGNSPCQVTTLGSPLRKCTRWNLKPSQARLHKFFALAFLIGFILYGMIFTGFFMSGYQYAKSLGWYSISLLAYIHANVRFTCIPDMFFVYACRLSTLSLQRVNFSLKNLDLPSQETHLEIQQVLKRFDQVKAFVRDVSDLFTGYRLLNTLFLVLFVTLEFFEEFIGLHPGNTFYASFSQILLGLIILFAVTSLAQEVQREFQVFVSEYEIQPVEFTAGSFFQVDRSLFTSVSNFPLSILIRFPVKEAAFSLEIVATVGTYLMVLLQFR</sequence>
<feature type="transmembrane region" description="Helical" evidence="1">
    <location>
        <begin position="648"/>
        <end position="666"/>
    </location>
</feature>
<feature type="transmembrane region" description="Helical" evidence="1">
    <location>
        <begin position="453"/>
        <end position="474"/>
    </location>
</feature>
<feature type="transmembrane region" description="Helical" evidence="1">
    <location>
        <begin position="424"/>
        <end position="447"/>
    </location>
</feature>
<feature type="transmembrane region" description="Helical" evidence="1">
    <location>
        <begin position="278"/>
        <end position="296"/>
    </location>
</feature>
<evidence type="ECO:0000313" key="2">
    <source>
        <dbReference type="EMBL" id="CAD7250377.1"/>
    </source>
</evidence>
<organism evidence="2">
    <name type="scientific">Darwinula stevensoni</name>
    <dbReference type="NCBI Taxonomy" id="69355"/>
    <lineage>
        <taxon>Eukaryota</taxon>
        <taxon>Metazoa</taxon>
        <taxon>Ecdysozoa</taxon>
        <taxon>Arthropoda</taxon>
        <taxon>Crustacea</taxon>
        <taxon>Oligostraca</taxon>
        <taxon>Ostracoda</taxon>
        <taxon>Podocopa</taxon>
        <taxon>Podocopida</taxon>
        <taxon>Darwinulocopina</taxon>
        <taxon>Darwinuloidea</taxon>
        <taxon>Darwinulidae</taxon>
        <taxon>Darwinula</taxon>
    </lineage>
</organism>
<dbReference type="EMBL" id="LR902338">
    <property type="protein sequence ID" value="CAD7250377.1"/>
    <property type="molecule type" value="Genomic_DNA"/>
</dbReference>
<accession>A0A7R9FPK8</accession>
<name>A0A7R9FPK8_9CRUS</name>
<feature type="transmembrane region" description="Helical" evidence="1">
    <location>
        <begin position="171"/>
        <end position="192"/>
    </location>
</feature>
<feature type="transmembrane region" description="Helical" evidence="1">
    <location>
        <begin position="538"/>
        <end position="558"/>
    </location>
</feature>
<evidence type="ECO:0000256" key="1">
    <source>
        <dbReference type="SAM" id="Phobius"/>
    </source>
</evidence>
<evidence type="ECO:0000313" key="3">
    <source>
        <dbReference type="Proteomes" id="UP000677054"/>
    </source>
</evidence>
<keyword evidence="1" id="KW-0812">Transmembrane</keyword>
<feature type="transmembrane region" description="Helical" evidence="1">
    <location>
        <begin position="398"/>
        <end position="417"/>
    </location>
</feature>
<feature type="transmembrane region" description="Helical" evidence="1">
    <location>
        <begin position="88"/>
        <end position="107"/>
    </location>
</feature>
<feature type="transmembrane region" description="Helical" evidence="1">
    <location>
        <begin position="678"/>
        <end position="699"/>
    </location>
</feature>
<feature type="transmembrane region" description="Helical" evidence="1">
    <location>
        <begin position="56"/>
        <end position="76"/>
    </location>
</feature>
<feature type="transmembrane region" description="Helical" evidence="1">
    <location>
        <begin position="31"/>
        <end position="49"/>
    </location>
</feature>
<proteinExistence type="predicted"/>
<keyword evidence="1" id="KW-1133">Transmembrane helix</keyword>